<dbReference type="RefSeq" id="WP_106773088.1">
    <property type="nucleotide sequence ID" value="NZ_PXYK01000014.1"/>
</dbReference>
<dbReference type="InterPro" id="IPR005183">
    <property type="entry name" value="DUF305_CopM-like"/>
</dbReference>
<dbReference type="Proteomes" id="UP000241229">
    <property type="component" value="Unassembled WGS sequence"/>
</dbReference>
<feature type="signal peptide" evidence="1">
    <location>
        <begin position="1"/>
        <end position="24"/>
    </location>
</feature>
<evidence type="ECO:0000256" key="1">
    <source>
        <dbReference type="SAM" id="SignalP"/>
    </source>
</evidence>
<protein>
    <submittedName>
        <fullName evidence="3">DUF305 domain-containing protein</fullName>
    </submittedName>
</protein>
<evidence type="ECO:0000259" key="2">
    <source>
        <dbReference type="Pfam" id="PF03713"/>
    </source>
</evidence>
<keyword evidence="4" id="KW-1185">Reference proteome</keyword>
<feature type="domain" description="DUF305" evidence="2">
    <location>
        <begin position="39"/>
        <end position="121"/>
    </location>
</feature>
<organism evidence="3 4">
    <name type="scientific">Kumtagia ephedrae</name>
    <dbReference type="NCBI Taxonomy" id="2116701"/>
    <lineage>
        <taxon>Bacteria</taxon>
        <taxon>Pseudomonadati</taxon>
        <taxon>Pseudomonadota</taxon>
        <taxon>Alphaproteobacteria</taxon>
        <taxon>Hyphomicrobiales</taxon>
        <taxon>Phyllobacteriaceae</taxon>
        <taxon>Kumtagia</taxon>
    </lineage>
</organism>
<dbReference type="InterPro" id="IPR012347">
    <property type="entry name" value="Ferritin-like"/>
</dbReference>
<reference evidence="3 4" key="1">
    <citation type="submission" date="2018-03" db="EMBL/GenBank/DDBJ databases">
        <title>The draft genome of Mesorhizobium sp. 6GN-30.</title>
        <authorList>
            <person name="Liu L."/>
            <person name="Li L."/>
            <person name="Wang T."/>
            <person name="Zhang X."/>
            <person name="Liang L."/>
        </authorList>
    </citation>
    <scope>NUCLEOTIDE SEQUENCE [LARGE SCALE GENOMIC DNA]</scope>
    <source>
        <strain evidence="3 4">6GN30</strain>
    </source>
</reference>
<dbReference type="AlphaFoldDB" id="A0A2P7S797"/>
<evidence type="ECO:0000313" key="4">
    <source>
        <dbReference type="Proteomes" id="UP000241229"/>
    </source>
</evidence>
<dbReference type="Pfam" id="PF03713">
    <property type="entry name" value="DUF305"/>
    <property type="match status" value="1"/>
</dbReference>
<accession>A0A2P7S797</accession>
<proteinExistence type="predicted"/>
<dbReference type="InterPro" id="IPR009078">
    <property type="entry name" value="Ferritin-like_SF"/>
</dbReference>
<feature type="chain" id="PRO_5015121389" evidence="1">
    <location>
        <begin position="25"/>
        <end position="127"/>
    </location>
</feature>
<comment type="caution">
    <text evidence="3">The sequence shown here is derived from an EMBL/GenBank/DDBJ whole genome shotgun (WGS) entry which is preliminary data.</text>
</comment>
<dbReference type="SUPFAM" id="SSF47240">
    <property type="entry name" value="Ferritin-like"/>
    <property type="match status" value="1"/>
</dbReference>
<keyword evidence="1" id="KW-0732">Signal</keyword>
<dbReference type="OrthoDB" id="517560at2"/>
<dbReference type="PANTHER" id="PTHR36933">
    <property type="entry name" value="SLL0788 PROTEIN"/>
    <property type="match status" value="1"/>
</dbReference>
<name>A0A2P7S797_9HYPH</name>
<dbReference type="Gene3D" id="1.20.1260.10">
    <property type="match status" value="1"/>
</dbReference>
<sequence length="127" mass="13490">MIRKILVAASALTLAAFVAGASLAQTDHSGHGADAAANTHAGAAEAGYRRAMDVMHQAMSKMPYSGNPDVDFVRGMIPHHQAAIDMAKVVIAHGKDPEIRKLAHDIVAAQEKEIDQMEAWLKANAPK</sequence>
<dbReference type="EMBL" id="PXYK01000014">
    <property type="protein sequence ID" value="PSJ58348.1"/>
    <property type="molecule type" value="Genomic_DNA"/>
</dbReference>
<dbReference type="PANTHER" id="PTHR36933:SF1">
    <property type="entry name" value="SLL0788 PROTEIN"/>
    <property type="match status" value="1"/>
</dbReference>
<evidence type="ECO:0000313" key="3">
    <source>
        <dbReference type="EMBL" id="PSJ58348.1"/>
    </source>
</evidence>
<gene>
    <name evidence="3" type="ORF">C7I84_15395</name>
</gene>